<feature type="active site" description="Cysteine persulfide intermediate" evidence="3">
    <location>
        <position position="114"/>
    </location>
</feature>
<comment type="similarity">
    <text evidence="3">Belongs to the FdhD family.</text>
</comment>
<dbReference type="NCBIfam" id="TIGR00129">
    <property type="entry name" value="fdhD_narQ"/>
    <property type="match status" value="1"/>
</dbReference>
<evidence type="ECO:0000256" key="3">
    <source>
        <dbReference type="HAMAP-Rule" id="MF_00187"/>
    </source>
</evidence>
<dbReference type="Proteomes" id="UP000006055">
    <property type="component" value="Chromosome"/>
</dbReference>
<evidence type="ECO:0000313" key="5">
    <source>
        <dbReference type="Proteomes" id="UP000006055"/>
    </source>
</evidence>
<accession>I4C8E6</accession>
<dbReference type="InterPro" id="IPR003786">
    <property type="entry name" value="FdhD"/>
</dbReference>
<organism evidence="4 5">
    <name type="scientific">Desulfomonile tiedjei (strain ATCC 49306 / DSM 6799 / DCB-1)</name>
    <dbReference type="NCBI Taxonomy" id="706587"/>
    <lineage>
        <taxon>Bacteria</taxon>
        <taxon>Pseudomonadati</taxon>
        <taxon>Thermodesulfobacteriota</taxon>
        <taxon>Desulfomonilia</taxon>
        <taxon>Desulfomonilales</taxon>
        <taxon>Desulfomonilaceae</taxon>
        <taxon>Desulfomonile</taxon>
    </lineage>
</organism>
<dbReference type="RefSeq" id="WP_014810974.1">
    <property type="nucleotide sequence ID" value="NC_018025.1"/>
</dbReference>
<dbReference type="PIRSF" id="PIRSF015626">
    <property type="entry name" value="FdhD"/>
    <property type="match status" value="1"/>
</dbReference>
<dbReference type="GO" id="GO:0097163">
    <property type="term" value="F:sulfur carrier activity"/>
    <property type="evidence" value="ECO:0007669"/>
    <property type="project" value="UniProtKB-UniRule"/>
</dbReference>
<gene>
    <name evidence="3" type="primary">fdhD</name>
    <name evidence="4" type="ordered locus">Desti_3176</name>
</gene>
<proteinExistence type="inferred from homology"/>
<comment type="caution">
    <text evidence="3">Lacks conserved residue(s) required for the propagation of feature annotation.</text>
</comment>
<dbReference type="EMBL" id="CP003360">
    <property type="protein sequence ID" value="AFM25837.1"/>
    <property type="molecule type" value="Genomic_DNA"/>
</dbReference>
<dbReference type="InterPro" id="IPR016193">
    <property type="entry name" value="Cytidine_deaminase-like"/>
</dbReference>
<dbReference type="GO" id="GO:0016783">
    <property type="term" value="F:sulfurtransferase activity"/>
    <property type="evidence" value="ECO:0007669"/>
    <property type="project" value="InterPro"/>
</dbReference>
<dbReference type="GO" id="GO:0006777">
    <property type="term" value="P:Mo-molybdopterin cofactor biosynthetic process"/>
    <property type="evidence" value="ECO:0007669"/>
    <property type="project" value="UniProtKB-UniRule"/>
</dbReference>
<dbReference type="eggNOG" id="COG1526">
    <property type="taxonomic scope" value="Bacteria"/>
</dbReference>
<dbReference type="OrthoDB" id="3197277at2"/>
<dbReference type="STRING" id="706587.Desti_3176"/>
<comment type="subcellular location">
    <subcellularLocation>
        <location evidence="3">Cytoplasm</location>
    </subcellularLocation>
</comment>
<evidence type="ECO:0000256" key="2">
    <source>
        <dbReference type="ARBA" id="ARBA00023150"/>
    </source>
</evidence>
<dbReference type="PATRIC" id="fig|706587.4.peg.3611"/>
<dbReference type="HAMAP" id="MF_00187">
    <property type="entry name" value="FdhD"/>
    <property type="match status" value="1"/>
</dbReference>
<dbReference type="Gene3D" id="3.40.140.10">
    <property type="entry name" value="Cytidine Deaminase, domain 2"/>
    <property type="match status" value="1"/>
</dbReference>
<dbReference type="KEGG" id="dti:Desti_3176"/>
<reference evidence="5" key="1">
    <citation type="submission" date="2012-06" db="EMBL/GenBank/DDBJ databases">
        <title>Complete sequence of chromosome of Desulfomonile tiedjei DSM 6799.</title>
        <authorList>
            <person name="Lucas S."/>
            <person name="Copeland A."/>
            <person name="Lapidus A."/>
            <person name="Glavina del Rio T."/>
            <person name="Dalin E."/>
            <person name="Tice H."/>
            <person name="Bruce D."/>
            <person name="Goodwin L."/>
            <person name="Pitluck S."/>
            <person name="Peters L."/>
            <person name="Ovchinnikova G."/>
            <person name="Zeytun A."/>
            <person name="Lu M."/>
            <person name="Kyrpides N."/>
            <person name="Mavromatis K."/>
            <person name="Ivanova N."/>
            <person name="Brettin T."/>
            <person name="Detter J.C."/>
            <person name="Han C."/>
            <person name="Larimer F."/>
            <person name="Land M."/>
            <person name="Hauser L."/>
            <person name="Markowitz V."/>
            <person name="Cheng J.-F."/>
            <person name="Hugenholtz P."/>
            <person name="Woyke T."/>
            <person name="Wu D."/>
            <person name="Spring S."/>
            <person name="Schroeder M."/>
            <person name="Brambilla E."/>
            <person name="Klenk H.-P."/>
            <person name="Eisen J.A."/>
        </authorList>
    </citation>
    <scope>NUCLEOTIDE SEQUENCE [LARGE SCALE GENOMIC DNA]</scope>
    <source>
        <strain evidence="5">ATCC 49306 / DSM 6799 / DCB-1</strain>
    </source>
</reference>
<dbReference type="HOGENOM" id="CLU_056887_4_1_7"/>
<dbReference type="PANTHER" id="PTHR30592:SF1">
    <property type="entry name" value="SULFUR CARRIER PROTEIN FDHD"/>
    <property type="match status" value="1"/>
</dbReference>
<keyword evidence="5" id="KW-1185">Reference proteome</keyword>
<dbReference type="Gene3D" id="3.10.20.10">
    <property type="match status" value="1"/>
</dbReference>
<sequence>MSNSQDHSGEKLTIERPGQRYTDGNLEARTIHLAREVPYTLFVNDREILSMATLPTHLRELFVGFMVSEGVLLSPSEILECAVDHGNRLIRLELDVPDERLEKVEKRGMLTSGCAGGLVFSVETAAAPRAGTREPLQISTSCILDRMRELDTFRGIYSITRGVHAASAATDKETLIILEDLGRHNAVDKIVGHCFLQGIDPKDKLLLTTGRITSEVLTKAARSNFPMVISRSSASAMAVAMGEQSGIDVITYVRGGRFNYFSHGGVKLSVGSCQKD</sequence>
<dbReference type="SUPFAM" id="SSF53927">
    <property type="entry name" value="Cytidine deaminase-like"/>
    <property type="match status" value="1"/>
</dbReference>
<dbReference type="AlphaFoldDB" id="I4C8E6"/>
<dbReference type="GO" id="GO:0005737">
    <property type="term" value="C:cytoplasm"/>
    <property type="evidence" value="ECO:0007669"/>
    <property type="project" value="UniProtKB-SubCell"/>
</dbReference>
<protein>
    <recommendedName>
        <fullName evidence="3">Sulfur carrier protein FdhD</fullName>
    </recommendedName>
</protein>
<comment type="function">
    <text evidence="3">Required for formate dehydrogenase (FDH) activity. Acts as a sulfur carrier protein that transfers sulfur from IscS to the molybdenum cofactor prior to its insertion into FDH.</text>
</comment>
<evidence type="ECO:0000256" key="1">
    <source>
        <dbReference type="ARBA" id="ARBA00022490"/>
    </source>
</evidence>
<name>I4C8E6_DESTA</name>
<keyword evidence="1 3" id="KW-0963">Cytoplasm</keyword>
<keyword evidence="2 3" id="KW-0501">Molybdenum cofactor biosynthesis</keyword>
<dbReference type="Pfam" id="PF02634">
    <property type="entry name" value="FdhD-NarQ"/>
    <property type="match status" value="1"/>
</dbReference>
<dbReference type="PANTHER" id="PTHR30592">
    <property type="entry name" value="FORMATE DEHYDROGENASE"/>
    <property type="match status" value="1"/>
</dbReference>
<evidence type="ECO:0000313" key="4">
    <source>
        <dbReference type="EMBL" id="AFM25837.1"/>
    </source>
</evidence>